<dbReference type="PANTHER" id="PTHR42103:SF2">
    <property type="entry name" value="AB HYDROLASE-1 DOMAIN-CONTAINING PROTEIN"/>
    <property type="match status" value="1"/>
</dbReference>
<feature type="region of interest" description="Disordered" evidence="1">
    <location>
        <begin position="267"/>
        <end position="358"/>
    </location>
</feature>
<reference evidence="2 3" key="1">
    <citation type="journal article" date="2016" name="Genome Biol. Evol.">
        <title>Divergent and convergent evolution of fungal pathogenicity.</title>
        <authorList>
            <person name="Shang Y."/>
            <person name="Xiao G."/>
            <person name="Zheng P."/>
            <person name="Cen K."/>
            <person name="Zhan S."/>
            <person name="Wang C."/>
        </authorList>
    </citation>
    <scope>NUCLEOTIDE SEQUENCE [LARGE SCALE GENOMIC DNA]</scope>
    <source>
        <strain evidence="2 3">RCEF 264</strain>
    </source>
</reference>
<dbReference type="PANTHER" id="PTHR42103">
    <property type="entry name" value="ALPHA/BETA-HYDROLASES SUPERFAMILY PROTEIN"/>
    <property type="match status" value="1"/>
</dbReference>
<dbReference type="OrthoDB" id="10260961at2759"/>
<feature type="compositionally biased region" description="Low complexity" evidence="1">
    <location>
        <begin position="191"/>
        <end position="202"/>
    </location>
</feature>
<sequence>MPESPQHALDDPLAARLPDPTLAFTLPSLHDGTPLDCRVYLPPVVLAAALPSEPGDRQRNAHRHRWRGHAAVVAHPYAPLGGNYNDPIVRMVAQTLLQRPGHAPETQFVVATFNFRGVGSTDASGAHNGHSGSGGSGGGGGSSGGRTSWTAKAETADYTTVAAFLYYFVHYLDPYGVKEGTGDKEGQPKQPETTEAAVTTAAGAAAHPPPVFLCAGYSYGAMVASLLPPVPTLLSTFARPLRSSSAAEVRRCAARWAALHNADFAAPRPRHSLDLPWHRPFSPTLSPGRRSLASDRRSGEADGHGRTQSPAQPPPQPQHGPVGFPGRQGRPPEDRPDDAAGHEEQKGNHAASTLPPVSNLPAVRPAYLLVSPPVGLVTSLATLSWGMPSWGANGSAKTAGGSRLFRRKTTAATATSTATATSVNGGLPPAEAKLAAHPTLVVYGAADSLVSHRRMRQWTTKLEAASRVAAAAAVTTTTLATTEDTQTPQNSASGHLFRACEVPTAGHFWIEGRTQYALQAAVDAFAAELVGG</sequence>
<feature type="region of interest" description="Disordered" evidence="1">
    <location>
        <begin position="180"/>
        <end position="202"/>
    </location>
</feature>
<name>A0A167Y482_9HYPO</name>
<comment type="caution">
    <text evidence="2">The sequence shown here is derived from an EMBL/GenBank/DDBJ whole genome shotgun (WGS) entry which is preliminary data.</text>
</comment>
<evidence type="ECO:0000313" key="2">
    <source>
        <dbReference type="EMBL" id="OAA65815.1"/>
    </source>
</evidence>
<dbReference type="SUPFAM" id="SSF53474">
    <property type="entry name" value="alpha/beta-Hydrolases"/>
    <property type="match status" value="1"/>
</dbReference>
<feature type="region of interest" description="Disordered" evidence="1">
    <location>
        <begin position="123"/>
        <end position="148"/>
    </location>
</feature>
<organism evidence="2 3">
    <name type="scientific">Niveomyces insectorum RCEF 264</name>
    <dbReference type="NCBI Taxonomy" id="1081102"/>
    <lineage>
        <taxon>Eukaryota</taxon>
        <taxon>Fungi</taxon>
        <taxon>Dikarya</taxon>
        <taxon>Ascomycota</taxon>
        <taxon>Pezizomycotina</taxon>
        <taxon>Sordariomycetes</taxon>
        <taxon>Hypocreomycetidae</taxon>
        <taxon>Hypocreales</taxon>
        <taxon>Cordycipitaceae</taxon>
        <taxon>Niveomyces</taxon>
    </lineage>
</organism>
<dbReference type="STRING" id="1081102.A0A167Y482"/>
<feature type="compositionally biased region" description="Gly residues" evidence="1">
    <location>
        <begin position="131"/>
        <end position="144"/>
    </location>
</feature>
<gene>
    <name evidence="2" type="ORF">SPI_02602</name>
</gene>
<protein>
    <submittedName>
        <fullName evidence="2">Acid phosphatase</fullName>
    </submittedName>
</protein>
<evidence type="ECO:0000256" key="1">
    <source>
        <dbReference type="SAM" id="MobiDB-lite"/>
    </source>
</evidence>
<dbReference type="InterPro" id="IPR029058">
    <property type="entry name" value="AB_hydrolase_fold"/>
</dbReference>
<evidence type="ECO:0000313" key="3">
    <source>
        <dbReference type="Proteomes" id="UP000076874"/>
    </source>
</evidence>
<proteinExistence type="predicted"/>
<keyword evidence="3" id="KW-1185">Reference proteome</keyword>
<dbReference type="AlphaFoldDB" id="A0A167Y482"/>
<feature type="compositionally biased region" description="Basic and acidic residues" evidence="1">
    <location>
        <begin position="292"/>
        <end position="305"/>
    </location>
</feature>
<accession>A0A167Y482</accession>
<dbReference type="Proteomes" id="UP000076874">
    <property type="component" value="Unassembled WGS sequence"/>
</dbReference>
<dbReference type="EMBL" id="AZHD01000003">
    <property type="protein sequence ID" value="OAA65815.1"/>
    <property type="molecule type" value="Genomic_DNA"/>
</dbReference>
<dbReference type="Gene3D" id="3.40.50.1820">
    <property type="entry name" value="alpha/beta hydrolase"/>
    <property type="match status" value="1"/>
</dbReference>
<feature type="compositionally biased region" description="Basic and acidic residues" evidence="1">
    <location>
        <begin position="330"/>
        <end position="347"/>
    </location>
</feature>